<dbReference type="SUPFAM" id="SSF103365">
    <property type="entry name" value="Hypothetical protein PH1602"/>
    <property type="match status" value="1"/>
</dbReference>
<dbReference type="GO" id="GO:0005525">
    <property type="term" value="F:GTP binding"/>
    <property type="evidence" value="ECO:0007669"/>
    <property type="project" value="UniProtKB-KW"/>
</dbReference>
<reference evidence="10 11" key="1">
    <citation type="submission" date="2018-11" db="EMBL/GenBank/DDBJ databases">
        <authorList>
            <person name="Zhou Z."/>
            <person name="Wang G."/>
        </authorList>
    </citation>
    <scope>NUCLEOTIDE SEQUENCE [LARGE SCALE GENOMIC DNA]</scope>
    <source>
        <strain evidence="10 11">KCTC42998</strain>
    </source>
</reference>
<comment type="catalytic activity">
    <reaction evidence="9">
        <text>a 3'-end 3'-phospho-ribonucleotide-RNA + a 5'-end dephospho-ribonucleoside-RNA + GTP = a ribonucleotidyl-ribonucleotide-RNA + GMP + diphosphate</text>
        <dbReference type="Rhea" id="RHEA:68076"/>
        <dbReference type="Rhea" id="RHEA-COMP:10463"/>
        <dbReference type="Rhea" id="RHEA-COMP:13936"/>
        <dbReference type="Rhea" id="RHEA-COMP:17355"/>
        <dbReference type="ChEBI" id="CHEBI:33019"/>
        <dbReference type="ChEBI" id="CHEBI:37565"/>
        <dbReference type="ChEBI" id="CHEBI:58115"/>
        <dbReference type="ChEBI" id="CHEBI:83062"/>
        <dbReference type="ChEBI" id="CHEBI:138284"/>
        <dbReference type="ChEBI" id="CHEBI:173118"/>
        <dbReference type="EC" id="6.5.1.8"/>
    </reaction>
</comment>
<dbReference type="PANTHER" id="PTHR43749:SF2">
    <property type="entry name" value="RNA-SPLICING LIGASE RTCB"/>
    <property type="match status" value="1"/>
</dbReference>
<dbReference type="EMBL" id="RQJP01000002">
    <property type="protein sequence ID" value="RRB15522.1"/>
    <property type="molecule type" value="Genomic_DNA"/>
</dbReference>
<dbReference type="GO" id="GO:0170057">
    <property type="term" value="F:RNA ligase (GTP) activity"/>
    <property type="evidence" value="ECO:0007669"/>
    <property type="project" value="UniProtKB-EC"/>
</dbReference>
<keyword evidence="4" id="KW-0479">Metal-binding</keyword>
<keyword evidence="11" id="KW-1185">Reference proteome</keyword>
<dbReference type="InterPro" id="IPR036025">
    <property type="entry name" value="RtcB-like_sf"/>
</dbReference>
<proteinExistence type="predicted"/>
<evidence type="ECO:0000256" key="7">
    <source>
        <dbReference type="ARBA" id="ARBA00023134"/>
    </source>
</evidence>
<dbReference type="InterPro" id="IPR052915">
    <property type="entry name" value="RtcB-like"/>
</dbReference>
<evidence type="ECO:0000256" key="8">
    <source>
        <dbReference type="ARBA" id="ARBA00023211"/>
    </source>
</evidence>
<keyword evidence="5" id="KW-0547">Nucleotide-binding</keyword>
<keyword evidence="6" id="KW-0692">RNA repair</keyword>
<dbReference type="EC" id="6.5.1.8" evidence="2"/>
<dbReference type="PANTHER" id="PTHR43749">
    <property type="entry name" value="RNA-SPLICING LIGASE RTCB"/>
    <property type="match status" value="1"/>
</dbReference>
<evidence type="ECO:0000256" key="2">
    <source>
        <dbReference type="ARBA" id="ARBA00012726"/>
    </source>
</evidence>
<evidence type="ECO:0000256" key="1">
    <source>
        <dbReference type="ARBA" id="ARBA00001936"/>
    </source>
</evidence>
<evidence type="ECO:0000256" key="4">
    <source>
        <dbReference type="ARBA" id="ARBA00022723"/>
    </source>
</evidence>
<gene>
    <name evidence="10" type="ORF">EHT87_13450</name>
</gene>
<dbReference type="Gene3D" id="3.90.1860.10">
    <property type="entry name" value="tRNA-splicing ligase RtcB"/>
    <property type="match status" value="1"/>
</dbReference>
<dbReference type="InterPro" id="IPR001233">
    <property type="entry name" value="RtcB"/>
</dbReference>
<evidence type="ECO:0000256" key="5">
    <source>
        <dbReference type="ARBA" id="ARBA00022741"/>
    </source>
</evidence>
<dbReference type="GO" id="GO:0030145">
    <property type="term" value="F:manganese ion binding"/>
    <property type="evidence" value="ECO:0007669"/>
    <property type="project" value="TreeGrafter"/>
</dbReference>
<dbReference type="OrthoDB" id="9802323at2"/>
<evidence type="ECO:0000313" key="10">
    <source>
        <dbReference type="EMBL" id="RRB15522.1"/>
    </source>
</evidence>
<evidence type="ECO:0000313" key="11">
    <source>
        <dbReference type="Proteomes" id="UP000274271"/>
    </source>
</evidence>
<keyword evidence="8" id="KW-0464">Manganese</keyword>
<organism evidence="10 11">
    <name type="scientific">Larkinella knui</name>
    <dbReference type="NCBI Taxonomy" id="2025310"/>
    <lineage>
        <taxon>Bacteria</taxon>
        <taxon>Pseudomonadati</taxon>
        <taxon>Bacteroidota</taxon>
        <taxon>Cytophagia</taxon>
        <taxon>Cytophagales</taxon>
        <taxon>Spirosomataceae</taxon>
        <taxon>Larkinella</taxon>
    </lineage>
</organism>
<dbReference type="GO" id="GO:0006281">
    <property type="term" value="P:DNA repair"/>
    <property type="evidence" value="ECO:0007669"/>
    <property type="project" value="TreeGrafter"/>
</dbReference>
<evidence type="ECO:0000256" key="6">
    <source>
        <dbReference type="ARBA" id="ARBA00022800"/>
    </source>
</evidence>
<comment type="caution">
    <text evidence="10">The sequence shown here is derived from an EMBL/GenBank/DDBJ whole genome shotgun (WGS) entry which is preliminary data.</text>
</comment>
<dbReference type="GO" id="GO:0003909">
    <property type="term" value="F:DNA ligase activity"/>
    <property type="evidence" value="ECO:0007669"/>
    <property type="project" value="TreeGrafter"/>
</dbReference>
<evidence type="ECO:0000256" key="3">
    <source>
        <dbReference type="ARBA" id="ARBA00022598"/>
    </source>
</evidence>
<sequence length="125" mass="14194">MNGLKRPYPNRRYRLGIIPGSMPQPGFIVRAGRKMARTAAKNSLTWSQVQDVLNQKGITLIGEGFDEAPMAYKDIDQVMRFQRDMVDVVGRFQPKDCPDGCVRAGYSVHHKLLLIRIDHLLTRAL</sequence>
<dbReference type="AlphaFoldDB" id="A0A3P1CQC1"/>
<dbReference type="Proteomes" id="UP000274271">
    <property type="component" value="Unassembled WGS sequence"/>
</dbReference>
<comment type="cofactor">
    <cofactor evidence="1">
        <name>Mn(2+)</name>
        <dbReference type="ChEBI" id="CHEBI:29035"/>
    </cofactor>
</comment>
<keyword evidence="3" id="KW-0436">Ligase</keyword>
<evidence type="ECO:0000256" key="9">
    <source>
        <dbReference type="ARBA" id="ARBA00047746"/>
    </source>
</evidence>
<keyword evidence="7" id="KW-0342">GTP-binding</keyword>
<protein>
    <recommendedName>
        <fullName evidence="2">3'-phosphate/5'-hydroxy nucleic acid ligase</fullName>
        <ecNumber evidence="2">6.5.1.8</ecNumber>
    </recommendedName>
</protein>
<dbReference type="Pfam" id="PF01139">
    <property type="entry name" value="RtcB"/>
    <property type="match status" value="1"/>
</dbReference>
<dbReference type="GO" id="GO:0006396">
    <property type="term" value="P:RNA processing"/>
    <property type="evidence" value="ECO:0007669"/>
    <property type="project" value="InterPro"/>
</dbReference>
<accession>A0A3P1CQC1</accession>
<dbReference type="GO" id="GO:0042245">
    <property type="term" value="P:RNA repair"/>
    <property type="evidence" value="ECO:0007669"/>
    <property type="project" value="UniProtKB-KW"/>
</dbReference>
<name>A0A3P1CQC1_9BACT</name>